<proteinExistence type="predicted"/>
<dbReference type="Proteomes" id="UP000307602">
    <property type="component" value="Unassembled WGS sequence"/>
</dbReference>
<keyword evidence="2" id="KW-1185">Reference proteome</keyword>
<name>A0A4S1DZC7_9FLAO</name>
<reference evidence="1 2" key="1">
    <citation type="submission" date="2019-04" db="EMBL/GenBank/DDBJ databases">
        <authorList>
            <person name="Liu A."/>
        </authorList>
    </citation>
    <scope>NUCLEOTIDE SEQUENCE [LARGE SCALE GENOMIC DNA]</scope>
    <source>
        <strain evidence="1 2">RZ03</strain>
    </source>
</reference>
<accession>A0A4S1DZC7</accession>
<dbReference type="AlphaFoldDB" id="A0A4S1DZC7"/>
<gene>
    <name evidence="1" type="ORF">EM932_06795</name>
</gene>
<evidence type="ECO:0000313" key="2">
    <source>
        <dbReference type="Proteomes" id="UP000307602"/>
    </source>
</evidence>
<protein>
    <submittedName>
        <fullName evidence="1">Uncharacterized protein</fullName>
    </submittedName>
</protein>
<evidence type="ECO:0000313" key="1">
    <source>
        <dbReference type="EMBL" id="TGV03375.1"/>
    </source>
</evidence>
<sequence length="724" mass="84511">MMEIGKCLHEIAKEYRNLEPIIARMRQNPEFKANTFLPNPLLPIAPAIAYGYRPKTCLDALRELEKYEIWAGNNKIKQKITKLYTEGFVKQFDNNNVIWMGWNYWQPSGRLYEKDKRNIQLLCADDKEFADFIRNNGEPSMDMGGIGLNKQFFINHGRTNIQGNEVIDEDNLSEDVKLCRNYSDGVWDLLFTRSINYFREERNLNTVVDFIRDQYHEYLNHTTFEQNHDILKPIEIIFDPSDAMKPNESTDIHSFVMTLDEFDCFWGFMLKEYSSSDLAQPEEYDNDAIVSKLIATWDKISKMILSEMINQDVLNIITRFAKKLNIPKDRYDEAYIILQHFCLLKKFMFADCQYVIPIVFGKQVSVMYLSFKKPIPLPMDAIEGWMSIAYQLFSSLFIEHLSNIQNSYKAEQEAATQREMLRHALPKFVFKPLEYFLIDILNTSNNFEKNKNKGIETIVKNTEAAWFLSGIGQQQLKQYSESKEAMNNGTRANLRGICETLEQVFEKVKPLYINGFTDQYDGVNNKNILTELFDTFRNKPKSGSIREQLNKDEHITIEKGEYIEHENAFVIGNETIITMHLWNIIENSLLHSEISVSDGIKIAIEISEDESKNSCLMLQFICTNPTMDNEILQILNGLFKKPSSTQEFEQIKNKLKIIANSKIDQSGFQHEHRGRGLIAFAQYLNELWGSTEQDDQYENKNIFGEFELNSLYLKTKFYFPKSMQ</sequence>
<comment type="caution">
    <text evidence="1">The sequence shown here is derived from an EMBL/GenBank/DDBJ whole genome shotgun (WGS) entry which is preliminary data.</text>
</comment>
<dbReference type="EMBL" id="SRSO01000007">
    <property type="protein sequence ID" value="TGV03375.1"/>
    <property type="molecule type" value="Genomic_DNA"/>
</dbReference>
<dbReference type="OrthoDB" id="177731at2"/>
<organism evidence="1 2">
    <name type="scientific">Flavivirga rizhaonensis</name>
    <dbReference type="NCBI Taxonomy" id="2559571"/>
    <lineage>
        <taxon>Bacteria</taxon>
        <taxon>Pseudomonadati</taxon>
        <taxon>Bacteroidota</taxon>
        <taxon>Flavobacteriia</taxon>
        <taxon>Flavobacteriales</taxon>
        <taxon>Flavobacteriaceae</taxon>
        <taxon>Flavivirga</taxon>
    </lineage>
</organism>
<dbReference type="RefSeq" id="WP_135876429.1">
    <property type="nucleotide sequence ID" value="NZ_SRSO01000007.1"/>
</dbReference>